<dbReference type="AlphaFoldDB" id="A0A9X0MK29"/>
<protein>
    <recommendedName>
        <fullName evidence="3">Lipoprotein</fullName>
    </recommendedName>
</protein>
<accession>A0A9X0MK29</accession>
<dbReference type="EMBL" id="LOMO01000001">
    <property type="protein sequence ID" value="KXY51343.1"/>
    <property type="molecule type" value="Genomic_DNA"/>
</dbReference>
<evidence type="ECO:0000313" key="2">
    <source>
        <dbReference type="Proteomes" id="UP000075476"/>
    </source>
</evidence>
<gene>
    <name evidence="1" type="ORF">AT268_33220</name>
</gene>
<name>A0A9X0MK29_BACCE</name>
<dbReference type="Proteomes" id="UP000075476">
    <property type="component" value="Unassembled WGS sequence"/>
</dbReference>
<dbReference type="RefSeq" id="WP_061662678.1">
    <property type="nucleotide sequence ID" value="NZ_LOMO01000001.1"/>
</dbReference>
<proteinExistence type="predicted"/>
<comment type="caution">
    <text evidence="1">The sequence shown here is derived from an EMBL/GenBank/DDBJ whole genome shotgun (WGS) entry which is preliminary data.</text>
</comment>
<evidence type="ECO:0000313" key="1">
    <source>
        <dbReference type="EMBL" id="KXY51343.1"/>
    </source>
</evidence>
<reference evidence="1 2" key="1">
    <citation type="submission" date="2015-12" db="EMBL/GenBank/DDBJ databases">
        <title>Bacillus cereus Group isolate.</title>
        <authorList>
            <person name="Kovac J."/>
        </authorList>
    </citation>
    <scope>NUCLEOTIDE SEQUENCE [LARGE SCALE GENOMIC DNA]</scope>
    <source>
        <strain evidence="1 2">FSL K6-0073</strain>
    </source>
</reference>
<dbReference type="PROSITE" id="PS51257">
    <property type="entry name" value="PROKAR_LIPOPROTEIN"/>
    <property type="match status" value="1"/>
</dbReference>
<organism evidence="1 2">
    <name type="scientific">Bacillus cereus</name>
    <dbReference type="NCBI Taxonomy" id="1396"/>
    <lineage>
        <taxon>Bacteria</taxon>
        <taxon>Bacillati</taxon>
        <taxon>Bacillota</taxon>
        <taxon>Bacilli</taxon>
        <taxon>Bacillales</taxon>
        <taxon>Bacillaceae</taxon>
        <taxon>Bacillus</taxon>
        <taxon>Bacillus cereus group</taxon>
    </lineage>
</organism>
<sequence>MLVSKMSKPILVTCLVASMLVGCGTKTTEKLNDKEQASFVNDVNKMVSNRGSGQEVESTFKNKIMKLDKKHASDVLNAYMFSVQQDSGELKVKMGPLQSDLLKVMKDKKVDVTKHESIDKLDDGLVKGLLAEAEKLHLKVKQDKGSETFYLAVDYQYILDNYGKYMDDDLKTFLQFNKKQSEHEIFDSKNEEFDLKEIASQIKEIVKNESKWKDGNYKESWANSGRYLYSILLGVDHTFFVEDGKMKPNIKKELESIIKENKGTQVAKMLKDYLSIIEKQNGQINEQVKNEAKDLSMKPFSTYIDIEFGTEETSQQMEAPQENKQ</sequence>
<evidence type="ECO:0008006" key="3">
    <source>
        <dbReference type="Google" id="ProtNLM"/>
    </source>
</evidence>